<dbReference type="GO" id="GO:0008270">
    <property type="term" value="F:zinc ion binding"/>
    <property type="evidence" value="ECO:0007669"/>
    <property type="project" value="InterPro"/>
</dbReference>
<organism evidence="2 3">
    <name type="scientific">Roridomyces roridus</name>
    <dbReference type="NCBI Taxonomy" id="1738132"/>
    <lineage>
        <taxon>Eukaryota</taxon>
        <taxon>Fungi</taxon>
        <taxon>Dikarya</taxon>
        <taxon>Basidiomycota</taxon>
        <taxon>Agaricomycotina</taxon>
        <taxon>Agaricomycetes</taxon>
        <taxon>Agaricomycetidae</taxon>
        <taxon>Agaricales</taxon>
        <taxon>Marasmiineae</taxon>
        <taxon>Mycenaceae</taxon>
        <taxon>Roridomyces</taxon>
    </lineage>
</organism>
<evidence type="ECO:0000256" key="1">
    <source>
        <dbReference type="SAM" id="MobiDB-lite"/>
    </source>
</evidence>
<protein>
    <submittedName>
        <fullName evidence="2">Uncharacterized protein</fullName>
    </submittedName>
</protein>
<feature type="region of interest" description="Disordered" evidence="1">
    <location>
        <begin position="45"/>
        <end position="70"/>
    </location>
</feature>
<gene>
    <name evidence="2" type="ORF">FB45DRAFT_1032945</name>
</gene>
<dbReference type="EMBL" id="JARKIF010000017">
    <property type="protein sequence ID" value="KAJ7620257.1"/>
    <property type="molecule type" value="Genomic_DNA"/>
</dbReference>
<name>A0AAD7BGR3_9AGAR</name>
<proteinExistence type="predicted"/>
<dbReference type="AlphaFoldDB" id="A0AAD7BGR3"/>
<reference evidence="2" key="1">
    <citation type="submission" date="2023-03" db="EMBL/GenBank/DDBJ databases">
        <title>Massive genome expansion in bonnet fungi (Mycena s.s.) driven by repeated elements and novel gene families across ecological guilds.</title>
        <authorList>
            <consortium name="Lawrence Berkeley National Laboratory"/>
            <person name="Harder C.B."/>
            <person name="Miyauchi S."/>
            <person name="Viragh M."/>
            <person name="Kuo A."/>
            <person name="Thoen E."/>
            <person name="Andreopoulos B."/>
            <person name="Lu D."/>
            <person name="Skrede I."/>
            <person name="Drula E."/>
            <person name="Henrissat B."/>
            <person name="Morin E."/>
            <person name="Kohler A."/>
            <person name="Barry K."/>
            <person name="LaButti K."/>
            <person name="Morin E."/>
            <person name="Salamov A."/>
            <person name="Lipzen A."/>
            <person name="Mereny Z."/>
            <person name="Hegedus B."/>
            <person name="Baldrian P."/>
            <person name="Stursova M."/>
            <person name="Weitz H."/>
            <person name="Taylor A."/>
            <person name="Grigoriev I.V."/>
            <person name="Nagy L.G."/>
            <person name="Martin F."/>
            <person name="Kauserud H."/>
        </authorList>
    </citation>
    <scope>NUCLEOTIDE SEQUENCE</scope>
    <source>
        <strain evidence="2">9284</strain>
    </source>
</reference>
<keyword evidence="3" id="KW-1185">Reference proteome</keyword>
<dbReference type="CDD" id="cd00067">
    <property type="entry name" value="GAL4"/>
    <property type="match status" value="1"/>
</dbReference>
<dbReference type="GO" id="GO:0000981">
    <property type="term" value="F:DNA-binding transcription factor activity, RNA polymerase II-specific"/>
    <property type="evidence" value="ECO:0007669"/>
    <property type="project" value="InterPro"/>
</dbReference>
<evidence type="ECO:0000313" key="2">
    <source>
        <dbReference type="EMBL" id="KAJ7620257.1"/>
    </source>
</evidence>
<sequence length="207" mass="22645">MSDNRRTRVFIACLNCRKHKIKASWSHRDLEKGLNCEYLTVVDEQERRDNPPEPPAQSNAPFQRAPSYGGNPVHAYVGGAPYGQNPQVPAGQYGASHPMAYAPTNNQHPGGVPAYHPQGMQHNINWASNPYATAQPIATVPYQQQQPQQMGSSGYIPGNAPIVLVSLGLEPPNCNFISLFTRFLHSMPNLAAVDIIEIFDPHAGPLA</sequence>
<accession>A0AAD7BGR3</accession>
<dbReference type="Proteomes" id="UP001221142">
    <property type="component" value="Unassembled WGS sequence"/>
</dbReference>
<dbReference type="InterPro" id="IPR001138">
    <property type="entry name" value="Zn2Cys6_DnaBD"/>
</dbReference>
<evidence type="ECO:0000313" key="3">
    <source>
        <dbReference type="Proteomes" id="UP001221142"/>
    </source>
</evidence>
<comment type="caution">
    <text evidence="2">The sequence shown here is derived from an EMBL/GenBank/DDBJ whole genome shotgun (WGS) entry which is preliminary data.</text>
</comment>